<evidence type="ECO:0000313" key="3">
    <source>
        <dbReference type="Proteomes" id="UP000317650"/>
    </source>
</evidence>
<proteinExistence type="predicted"/>
<dbReference type="Pfam" id="PF07107">
    <property type="entry name" value="WI12"/>
    <property type="match status" value="1"/>
</dbReference>
<evidence type="ECO:0000313" key="2">
    <source>
        <dbReference type="EMBL" id="THU50081.1"/>
    </source>
</evidence>
<evidence type="ECO:0000256" key="1">
    <source>
        <dbReference type="SAM" id="MobiDB-lite"/>
    </source>
</evidence>
<dbReference type="AlphaFoldDB" id="A0A4S8INM2"/>
<comment type="caution">
    <text evidence="2">The sequence shown here is derived from an EMBL/GenBank/DDBJ whole genome shotgun (WGS) entry which is preliminary data.</text>
</comment>
<dbReference type="InterPro" id="IPR032710">
    <property type="entry name" value="NTF2-like_dom_sf"/>
</dbReference>
<dbReference type="Gene3D" id="3.10.450.50">
    <property type="match status" value="1"/>
</dbReference>
<dbReference type="Proteomes" id="UP000317650">
    <property type="component" value="Chromosome 6"/>
</dbReference>
<dbReference type="PANTHER" id="PTHR33703">
    <property type="entry name" value="OS07G0691300 PROTEIN"/>
    <property type="match status" value="1"/>
</dbReference>
<dbReference type="InterPro" id="IPR009798">
    <property type="entry name" value="Wun1-like"/>
</dbReference>
<keyword evidence="3" id="KW-1185">Reference proteome</keyword>
<dbReference type="PANTHER" id="PTHR33703:SF22">
    <property type="entry name" value="WOUND-INDUCED PROTEIN 1"/>
    <property type="match status" value="1"/>
</dbReference>
<protein>
    <submittedName>
        <fullName evidence="2">Uncharacterized protein</fullName>
    </submittedName>
</protein>
<name>A0A4S8INM2_MUSBA</name>
<accession>A0A4S8INM2</accession>
<reference evidence="2 3" key="1">
    <citation type="journal article" date="2019" name="Nat. Plants">
        <title>Genome sequencing of Musa balbisiana reveals subgenome evolution and function divergence in polyploid bananas.</title>
        <authorList>
            <person name="Yao X."/>
        </authorList>
    </citation>
    <scope>NUCLEOTIDE SEQUENCE [LARGE SCALE GENOMIC DNA]</scope>
    <source>
        <strain evidence="3">cv. DH-PKW</strain>
        <tissue evidence="2">Leaves</tissue>
    </source>
</reference>
<dbReference type="SUPFAM" id="SSF54427">
    <property type="entry name" value="NTF2-like"/>
    <property type="match status" value="1"/>
</dbReference>
<gene>
    <name evidence="2" type="ORF">C4D60_Mb06t16310</name>
</gene>
<sequence length="276" mass="30509">MTPAHSHAVSYLRDRPVRWRAPELMAPRVRGTRDTCSSFSLYKATHPSVAPSLPWLLTESSTRSEFDRPPVATIPFPWCVRARQERRERKREPEGLRPELANESGESVEDRNKWAVLTLYEALNVRDVERVQQLLAPDIEWWFHGPPEHQHMMRMLTGADYEETTAATAFQFKPERVAAFGSTVVAEGSGPDADTAWVHAWTIAPDGIITQVREYFNTSLTITLVAADSASKSAASLPAPPLLPPGRLTALPCGRAAAPSAPGSPFLASSWLSKST</sequence>
<feature type="compositionally biased region" description="Basic and acidic residues" evidence="1">
    <location>
        <begin position="87"/>
        <end position="97"/>
    </location>
</feature>
<organism evidence="2 3">
    <name type="scientific">Musa balbisiana</name>
    <name type="common">Banana</name>
    <dbReference type="NCBI Taxonomy" id="52838"/>
    <lineage>
        <taxon>Eukaryota</taxon>
        <taxon>Viridiplantae</taxon>
        <taxon>Streptophyta</taxon>
        <taxon>Embryophyta</taxon>
        <taxon>Tracheophyta</taxon>
        <taxon>Spermatophyta</taxon>
        <taxon>Magnoliopsida</taxon>
        <taxon>Liliopsida</taxon>
        <taxon>Zingiberales</taxon>
        <taxon>Musaceae</taxon>
        <taxon>Musa</taxon>
    </lineage>
</organism>
<feature type="region of interest" description="Disordered" evidence="1">
    <location>
        <begin position="87"/>
        <end position="107"/>
    </location>
</feature>
<dbReference type="EMBL" id="PYDT01000009">
    <property type="protein sequence ID" value="THU50081.1"/>
    <property type="molecule type" value="Genomic_DNA"/>
</dbReference>